<accession>A0A6J5L4T7</accession>
<name>A0A6J5L4T7_9CAUD</name>
<sequence>MTDSTLQAIAITLFVWVIALVSAVIAYKGMKP</sequence>
<evidence type="ECO:0000256" key="1">
    <source>
        <dbReference type="SAM" id="Phobius"/>
    </source>
</evidence>
<protein>
    <submittedName>
        <fullName evidence="2">Uncharacterized protein</fullName>
    </submittedName>
</protein>
<keyword evidence="1" id="KW-0472">Membrane</keyword>
<proteinExistence type="predicted"/>
<feature type="transmembrane region" description="Helical" evidence="1">
    <location>
        <begin position="6"/>
        <end position="27"/>
    </location>
</feature>
<gene>
    <name evidence="2" type="ORF">UFOVP92_51</name>
</gene>
<dbReference type="EMBL" id="LR796211">
    <property type="protein sequence ID" value="CAB4127600.1"/>
    <property type="molecule type" value="Genomic_DNA"/>
</dbReference>
<keyword evidence="1" id="KW-0812">Transmembrane</keyword>
<organism evidence="2">
    <name type="scientific">uncultured Caudovirales phage</name>
    <dbReference type="NCBI Taxonomy" id="2100421"/>
    <lineage>
        <taxon>Viruses</taxon>
        <taxon>Duplodnaviria</taxon>
        <taxon>Heunggongvirae</taxon>
        <taxon>Uroviricota</taxon>
        <taxon>Caudoviricetes</taxon>
        <taxon>Peduoviridae</taxon>
        <taxon>Maltschvirus</taxon>
        <taxon>Maltschvirus maltsch</taxon>
    </lineage>
</organism>
<reference evidence="2" key="1">
    <citation type="submission" date="2020-04" db="EMBL/GenBank/DDBJ databases">
        <authorList>
            <person name="Chiriac C."/>
            <person name="Salcher M."/>
            <person name="Ghai R."/>
            <person name="Kavagutti S V."/>
        </authorList>
    </citation>
    <scope>NUCLEOTIDE SEQUENCE</scope>
</reference>
<keyword evidence="1" id="KW-1133">Transmembrane helix</keyword>
<evidence type="ECO:0000313" key="2">
    <source>
        <dbReference type="EMBL" id="CAB4127600.1"/>
    </source>
</evidence>